<accession>A0A917I4R4</accession>
<comment type="caution">
    <text evidence="1">The sequence shown here is derived from an EMBL/GenBank/DDBJ whole genome shotgun (WGS) entry which is preliminary data.</text>
</comment>
<evidence type="ECO:0000313" key="2">
    <source>
        <dbReference type="Proteomes" id="UP000603912"/>
    </source>
</evidence>
<organism evidence="1 2">
    <name type="scientific">Alsobacter metallidurans</name>
    <dbReference type="NCBI Taxonomy" id="340221"/>
    <lineage>
        <taxon>Bacteria</taxon>
        <taxon>Pseudomonadati</taxon>
        <taxon>Pseudomonadota</taxon>
        <taxon>Alphaproteobacteria</taxon>
        <taxon>Hyphomicrobiales</taxon>
        <taxon>Alsobacteraceae</taxon>
        <taxon>Alsobacter</taxon>
    </lineage>
</organism>
<sequence length="86" mass="9321">MRKGRSSVMGQMDAATAERVAQLPAALKGEGADLGDIPACSWTVEGSDGMFRVNSSGLRSPARLLRRRAGICRGTPERRLRLKYAM</sequence>
<dbReference type="Proteomes" id="UP000603912">
    <property type="component" value="Unassembled WGS sequence"/>
</dbReference>
<dbReference type="EMBL" id="BMES01000001">
    <property type="protein sequence ID" value="GGH12566.1"/>
    <property type="molecule type" value="Genomic_DNA"/>
</dbReference>
<evidence type="ECO:0000313" key="1">
    <source>
        <dbReference type="EMBL" id="GGH12566.1"/>
    </source>
</evidence>
<protein>
    <submittedName>
        <fullName evidence="1">Uncharacterized protein</fullName>
    </submittedName>
</protein>
<reference evidence="1" key="1">
    <citation type="journal article" date="2014" name="Int. J. Syst. Evol. Microbiol.">
        <title>Complete genome sequence of Corynebacterium casei LMG S-19264T (=DSM 44701T), isolated from a smear-ripened cheese.</title>
        <authorList>
            <consortium name="US DOE Joint Genome Institute (JGI-PGF)"/>
            <person name="Walter F."/>
            <person name="Albersmeier A."/>
            <person name="Kalinowski J."/>
            <person name="Ruckert C."/>
        </authorList>
    </citation>
    <scope>NUCLEOTIDE SEQUENCE</scope>
    <source>
        <strain evidence="1">CGMCC 1.12214</strain>
    </source>
</reference>
<proteinExistence type="predicted"/>
<keyword evidence="2" id="KW-1185">Reference proteome</keyword>
<gene>
    <name evidence="1" type="ORF">GCM10007036_10510</name>
</gene>
<name>A0A917I4R4_9HYPH</name>
<dbReference type="AlphaFoldDB" id="A0A917I4R4"/>
<reference evidence="1" key="2">
    <citation type="submission" date="2020-09" db="EMBL/GenBank/DDBJ databases">
        <authorList>
            <person name="Sun Q."/>
            <person name="Zhou Y."/>
        </authorList>
    </citation>
    <scope>NUCLEOTIDE SEQUENCE</scope>
    <source>
        <strain evidence="1">CGMCC 1.12214</strain>
    </source>
</reference>